<gene>
    <name evidence="1" type="ORF">GGX14DRAFT_656371</name>
</gene>
<name>A0AAD6V2J8_9AGAR</name>
<dbReference type="AlphaFoldDB" id="A0AAD6V2J8"/>
<evidence type="ECO:0008006" key="3">
    <source>
        <dbReference type="Google" id="ProtNLM"/>
    </source>
</evidence>
<comment type="caution">
    <text evidence="1">The sequence shown here is derived from an EMBL/GenBank/DDBJ whole genome shotgun (WGS) entry which is preliminary data.</text>
</comment>
<protein>
    <recommendedName>
        <fullName evidence="3">Protein kinase domain-containing protein</fullName>
    </recommendedName>
</protein>
<dbReference type="EMBL" id="JARJCW010000059">
    <property type="protein sequence ID" value="KAJ7201342.1"/>
    <property type="molecule type" value="Genomic_DNA"/>
</dbReference>
<dbReference type="Proteomes" id="UP001219525">
    <property type="component" value="Unassembled WGS sequence"/>
</dbReference>
<dbReference type="SUPFAM" id="SSF56112">
    <property type="entry name" value="Protein kinase-like (PK-like)"/>
    <property type="match status" value="1"/>
</dbReference>
<evidence type="ECO:0000313" key="2">
    <source>
        <dbReference type="Proteomes" id="UP001219525"/>
    </source>
</evidence>
<keyword evidence="2" id="KW-1185">Reference proteome</keyword>
<organism evidence="1 2">
    <name type="scientific">Mycena pura</name>
    <dbReference type="NCBI Taxonomy" id="153505"/>
    <lineage>
        <taxon>Eukaryota</taxon>
        <taxon>Fungi</taxon>
        <taxon>Dikarya</taxon>
        <taxon>Basidiomycota</taxon>
        <taxon>Agaricomycotina</taxon>
        <taxon>Agaricomycetes</taxon>
        <taxon>Agaricomycetidae</taxon>
        <taxon>Agaricales</taxon>
        <taxon>Marasmiineae</taxon>
        <taxon>Mycenaceae</taxon>
        <taxon>Mycena</taxon>
    </lineage>
</organism>
<proteinExistence type="predicted"/>
<evidence type="ECO:0000313" key="1">
    <source>
        <dbReference type="EMBL" id="KAJ7201342.1"/>
    </source>
</evidence>
<accession>A0AAD6V2J8</accession>
<reference evidence="1" key="1">
    <citation type="submission" date="2023-03" db="EMBL/GenBank/DDBJ databases">
        <title>Massive genome expansion in bonnet fungi (Mycena s.s.) driven by repeated elements and novel gene families across ecological guilds.</title>
        <authorList>
            <consortium name="Lawrence Berkeley National Laboratory"/>
            <person name="Harder C.B."/>
            <person name="Miyauchi S."/>
            <person name="Viragh M."/>
            <person name="Kuo A."/>
            <person name="Thoen E."/>
            <person name="Andreopoulos B."/>
            <person name="Lu D."/>
            <person name="Skrede I."/>
            <person name="Drula E."/>
            <person name="Henrissat B."/>
            <person name="Morin E."/>
            <person name="Kohler A."/>
            <person name="Barry K."/>
            <person name="LaButti K."/>
            <person name="Morin E."/>
            <person name="Salamov A."/>
            <person name="Lipzen A."/>
            <person name="Mereny Z."/>
            <person name="Hegedus B."/>
            <person name="Baldrian P."/>
            <person name="Stursova M."/>
            <person name="Weitz H."/>
            <person name="Taylor A."/>
            <person name="Grigoriev I.V."/>
            <person name="Nagy L.G."/>
            <person name="Martin F."/>
            <person name="Kauserud H."/>
        </authorList>
    </citation>
    <scope>NUCLEOTIDE SEQUENCE</scope>
    <source>
        <strain evidence="1">9144</strain>
    </source>
</reference>
<dbReference type="InterPro" id="IPR011009">
    <property type="entry name" value="Kinase-like_dom_sf"/>
</dbReference>
<sequence>MSLTLHWNGRTYPFEAPDDARGSEHHDAYVDKRLHKNVHLIRSGMLGGKPTRQLVLKIGYDDEDIAALEKEAKLYRDQLKPLQGKHIPFFFGIFHGQVEDQDAACILLEYCAGGGQMTYPEMNRQIMLAACAIHAVGLMHCALLHRPQHLILSGKSVKIVDFSHAEPHRCVGATPTLYPGMGGDATGCLELVGLEACYGVFSGERIPEARPSRPPSRAADGGPLQVLARRVGGYMTFQ</sequence>